<feature type="domain" description="ORC1/DEAH AAA+ ATPase" evidence="3">
    <location>
        <begin position="82"/>
        <end position="177"/>
    </location>
</feature>
<dbReference type="InterPro" id="IPR011990">
    <property type="entry name" value="TPR-like_helical_dom_sf"/>
</dbReference>
<comment type="caution">
    <text evidence="4">The sequence shown here is derived from an EMBL/GenBank/DDBJ whole genome shotgun (WGS) entry which is preliminary data.</text>
</comment>
<dbReference type="SMART" id="SM00028">
    <property type="entry name" value="TPR"/>
    <property type="match status" value="5"/>
</dbReference>
<dbReference type="RefSeq" id="WP_151015783.1">
    <property type="nucleotide sequence ID" value="NZ_WAAR01000214.1"/>
</dbReference>
<dbReference type="Pfam" id="PF13424">
    <property type="entry name" value="TPR_12"/>
    <property type="match status" value="2"/>
</dbReference>
<sequence>MHDAHSERGDQTRSELSGAARDVVQARSVSGGVHFHAPHHPAGPIPRLLPPGVPDFVNRTEDLQHLGASLASSADTSTPTVIVVIAGTAGVGKTSLALHWAHLVREHFPDGQLYANLRGYDPGQPAQPHDILERFLRALGVPHDDIPADTDSRTDLYRSLLAERRALVVLDNAATVTAVRPLLAGTGRSLTIITSRSRLSTLVAREGARRLTLDVLSDPDAVKLLQLTTDSYRRGDDPQELAELAQLCARLPLALRIAAERASRYPQQALGDLIQDLRDESGLWDLLTSGDDDEASEIRSVFAWSYQALPADAATLFRLLGLHPGPDFCTSAGAALAGITPNRTRSILDVLVGAHLLEQKARDRYQFHDLLRAYAADQVLHDETAESRAAALDRILSWYLHSTHNAITASMYGHPTLDLAPPPDSVTPATFTTHEQAISWYEAERTNLVAATRAANAHGMHQHAWQLPALLHQIYNFRHPIHEWLTTAEIGLASARHLHNQEAEAFLLYSLGKAHTQANRHQEGLGYLTQAIALHRRAGDLAGEAETLCGAGLACLRLRRLDEALTMFRQAQTAARQLDDPHQEAFASHLTGWALLELQRPAEALQHSLAAAATMRQLGDRASEIDVLVKQCDMLRQVGQLEQARDVANQTLTIASDTDDQVITAAGFIELGRIQQDLQEPEEALASYQRAAVLQRRLGNRSREATALDATGLAYQQLGRFDEAAEFHHRAAAMHHDLADSWLQAVALAHLGDALSAAGRNAEASNVWSDAEQILRQFDDPAAQELRNHVADTIQQGDQH</sequence>
<feature type="repeat" description="TPR" evidence="1">
    <location>
        <begin position="705"/>
        <end position="738"/>
    </location>
</feature>
<proteinExistence type="predicted"/>
<evidence type="ECO:0000256" key="2">
    <source>
        <dbReference type="SAM" id="MobiDB-lite"/>
    </source>
</evidence>
<evidence type="ECO:0000313" key="5">
    <source>
        <dbReference type="Proteomes" id="UP000471364"/>
    </source>
</evidence>
<accession>A0ABQ6U8M3</accession>
<keyword evidence="5" id="KW-1185">Reference proteome</keyword>
<dbReference type="SUPFAM" id="SSF48452">
    <property type="entry name" value="TPR-like"/>
    <property type="match status" value="2"/>
</dbReference>
<gene>
    <name evidence="4" type="ORF">F6X54_30000</name>
</gene>
<reference evidence="4 5" key="1">
    <citation type="submission" date="2019-09" db="EMBL/GenBank/DDBJ databases">
        <title>High taxonomic diversity of Micromonospora strains isolated from Medicago sativa nodules in different geographical locations.</title>
        <authorList>
            <person name="Martinez-Hidalgo P."/>
            <person name="Flores-Felix J.D."/>
            <person name="Velazquez E."/>
            <person name="Brau L."/>
            <person name="Trujillo M.E."/>
            <person name="Martinez-Molina E."/>
        </authorList>
    </citation>
    <scope>NUCLEOTIDE SEQUENCE [LARGE SCALE GENOMIC DNA]</scope>
    <source>
        <strain evidence="4 5">ALFB5</strain>
    </source>
</reference>
<feature type="region of interest" description="Disordered" evidence="2">
    <location>
        <begin position="1"/>
        <end position="20"/>
    </location>
</feature>
<organism evidence="4 5">
    <name type="scientific">Micromonospora aurantiaca</name>
    <name type="common">nom. illeg.</name>
    <dbReference type="NCBI Taxonomy" id="47850"/>
    <lineage>
        <taxon>Bacteria</taxon>
        <taxon>Bacillati</taxon>
        <taxon>Actinomycetota</taxon>
        <taxon>Actinomycetes</taxon>
        <taxon>Micromonosporales</taxon>
        <taxon>Micromonosporaceae</taxon>
        <taxon>Micromonospora</taxon>
    </lineage>
</organism>
<dbReference type="EMBL" id="WAAR01000214">
    <property type="protein sequence ID" value="KAB1102965.1"/>
    <property type="molecule type" value="Genomic_DNA"/>
</dbReference>
<dbReference type="Proteomes" id="UP000471364">
    <property type="component" value="Unassembled WGS sequence"/>
</dbReference>
<dbReference type="Gene3D" id="1.25.40.10">
    <property type="entry name" value="Tetratricopeptide repeat domain"/>
    <property type="match status" value="2"/>
</dbReference>
<keyword evidence="1" id="KW-0802">TPR repeat</keyword>
<evidence type="ECO:0000313" key="4">
    <source>
        <dbReference type="EMBL" id="KAB1102965.1"/>
    </source>
</evidence>
<feature type="region of interest" description="Disordered" evidence="2">
    <location>
        <begin position="33"/>
        <end position="53"/>
    </location>
</feature>
<dbReference type="InterPro" id="IPR049945">
    <property type="entry name" value="AAA_22"/>
</dbReference>
<dbReference type="Gene3D" id="3.40.50.300">
    <property type="entry name" value="P-loop containing nucleotide triphosphate hydrolases"/>
    <property type="match status" value="1"/>
</dbReference>
<evidence type="ECO:0000256" key="1">
    <source>
        <dbReference type="PROSITE-ProRule" id="PRU00339"/>
    </source>
</evidence>
<dbReference type="PROSITE" id="PS50005">
    <property type="entry name" value="TPR"/>
    <property type="match status" value="1"/>
</dbReference>
<dbReference type="PANTHER" id="PTHR47691:SF3">
    <property type="entry name" value="HTH-TYPE TRANSCRIPTIONAL REGULATOR RV0890C-RELATED"/>
    <property type="match status" value="1"/>
</dbReference>
<feature type="compositionally biased region" description="Basic and acidic residues" evidence="2">
    <location>
        <begin position="1"/>
        <end position="13"/>
    </location>
</feature>
<dbReference type="InterPro" id="IPR019734">
    <property type="entry name" value="TPR_rpt"/>
</dbReference>
<dbReference type="SUPFAM" id="SSF52540">
    <property type="entry name" value="P-loop containing nucleoside triphosphate hydrolases"/>
    <property type="match status" value="1"/>
</dbReference>
<dbReference type="PRINTS" id="PR00364">
    <property type="entry name" value="DISEASERSIST"/>
</dbReference>
<protein>
    <submittedName>
        <fullName evidence="4">Tetratricopeptide repeat protein</fullName>
    </submittedName>
</protein>
<dbReference type="PANTHER" id="PTHR47691">
    <property type="entry name" value="REGULATOR-RELATED"/>
    <property type="match status" value="1"/>
</dbReference>
<dbReference type="InterPro" id="IPR027417">
    <property type="entry name" value="P-loop_NTPase"/>
</dbReference>
<evidence type="ECO:0000259" key="3">
    <source>
        <dbReference type="Pfam" id="PF13401"/>
    </source>
</evidence>
<name>A0ABQ6U8M3_9ACTN</name>
<dbReference type="Pfam" id="PF13401">
    <property type="entry name" value="AAA_22"/>
    <property type="match status" value="1"/>
</dbReference>
<feature type="compositionally biased region" description="Pro residues" evidence="2">
    <location>
        <begin position="41"/>
        <end position="53"/>
    </location>
</feature>